<dbReference type="Proteomes" id="UP000315295">
    <property type="component" value="Unassembled WGS sequence"/>
</dbReference>
<name>A0A540MKS3_MALBA</name>
<dbReference type="AlphaFoldDB" id="A0A540MKS3"/>
<feature type="compositionally biased region" description="Polar residues" evidence="1">
    <location>
        <begin position="62"/>
        <end position="75"/>
    </location>
</feature>
<feature type="compositionally biased region" description="Pro residues" evidence="1">
    <location>
        <begin position="78"/>
        <end position="91"/>
    </location>
</feature>
<comment type="caution">
    <text evidence="2">The sequence shown here is derived from an EMBL/GenBank/DDBJ whole genome shotgun (WGS) entry which is preliminary data.</text>
</comment>
<feature type="region of interest" description="Disordered" evidence="1">
    <location>
        <begin position="62"/>
        <end position="91"/>
    </location>
</feature>
<proteinExistence type="predicted"/>
<evidence type="ECO:0008006" key="4">
    <source>
        <dbReference type="Google" id="ProtNLM"/>
    </source>
</evidence>
<protein>
    <recommendedName>
        <fullName evidence="4">HAT C-terminal dimerisation domain-containing protein</fullName>
    </recommendedName>
</protein>
<sequence length="91" mass="10501">MESFREYCVLLRLDRMSNLTPKTVDALMCASDWLRGNGFCFYKEPTLDEFIFYKELERLEKSATNSGGEENTTHGNEMPPPPPRPPQVEVQ</sequence>
<dbReference type="EMBL" id="VIEB01000237">
    <property type="protein sequence ID" value="TQD99370.1"/>
    <property type="molecule type" value="Genomic_DNA"/>
</dbReference>
<organism evidence="2 3">
    <name type="scientific">Malus baccata</name>
    <name type="common">Siberian crab apple</name>
    <name type="synonym">Pyrus baccata</name>
    <dbReference type="NCBI Taxonomy" id="106549"/>
    <lineage>
        <taxon>Eukaryota</taxon>
        <taxon>Viridiplantae</taxon>
        <taxon>Streptophyta</taxon>
        <taxon>Embryophyta</taxon>
        <taxon>Tracheophyta</taxon>
        <taxon>Spermatophyta</taxon>
        <taxon>Magnoliopsida</taxon>
        <taxon>eudicotyledons</taxon>
        <taxon>Gunneridae</taxon>
        <taxon>Pentapetalae</taxon>
        <taxon>rosids</taxon>
        <taxon>fabids</taxon>
        <taxon>Rosales</taxon>
        <taxon>Rosaceae</taxon>
        <taxon>Amygdaloideae</taxon>
        <taxon>Maleae</taxon>
        <taxon>Malus</taxon>
    </lineage>
</organism>
<accession>A0A540MKS3</accession>
<keyword evidence="3" id="KW-1185">Reference proteome</keyword>
<reference evidence="2 3" key="1">
    <citation type="journal article" date="2019" name="G3 (Bethesda)">
        <title>Sequencing of a Wild Apple (Malus baccata) Genome Unravels the Differences Between Cultivated and Wild Apple Species Regarding Disease Resistance and Cold Tolerance.</title>
        <authorList>
            <person name="Chen X."/>
        </authorList>
    </citation>
    <scope>NUCLEOTIDE SEQUENCE [LARGE SCALE GENOMIC DNA]</scope>
    <source>
        <strain evidence="3">cv. Shandingzi</strain>
        <tissue evidence="2">Leaves</tissue>
    </source>
</reference>
<evidence type="ECO:0000256" key="1">
    <source>
        <dbReference type="SAM" id="MobiDB-lite"/>
    </source>
</evidence>
<gene>
    <name evidence="2" type="ORF">C1H46_015028</name>
</gene>
<evidence type="ECO:0000313" key="3">
    <source>
        <dbReference type="Proteomes" id="UP000315295"/>
    </source>
</evidence>
<evidence type="ECO:0000313" key="2">
    <source>
        <dbReference type="EMBL" id="TQD99370.1"/>
    </source>
</evidence>